<evidence type="ECO:0000313" key="2">
    <source>
        <dbReference type="Proteomes" id="UP000095192"/>
    </source>
</evidence>
<proteinExistence type="predicted"/>
<dbReference type="PANTHER" id="PTHR14614:SF132">
    <property type="entry name" value="PROTEIN-LYSINE METHYLTRANSFERASE C42C1.13"/>
    <property type="match status" value="1"/>
</dbReference>
<dbReference type="Proteomes" id="UP000095192">
    <property type="component" value="Unassembled WGS sequence"/>
</dbReference>
<reference evidence="1 2" key="1">
    <citation type="journal article" date="2016" name="BMC Genomics">
        <title>Comparative genomics reveals Cyclospora cayetanensis possesses coccidia-like metabolism and invasion components but unique surface antigens.</title>
        <authorList>
            <person name="Liu S."/>
            <person name="Wang L."/>
            <person name="Zheng H."/>
            <person name="Xu Z."/>
            <person name="Roellig D.M."/>
            <person name="Li N."/>
            <person name="Frace M.A."/>
            <person name="Tang K."/>
            <person name="Arrowood M.J."/>
            <person name="Moss D.M."/>
            <person name="Zhang L."/>
            <person name="Feng Y."/>
            <person name="Xiao L."/>
        </authorList>
    </citation>
    <scope>NUCLEOTIDE SEQUENCE [LARGE SCALE GENOMIC DNA]</scope>
    <source>
        <strain evidence="1 2">CHN_HEN01</strain>
    </source>
</reference>
<dbReference type="InterPro" id="IPR029063">
    <property type="entry name" value="SAM-dependent_MTases_sf"/>
</dbReference>
<evidence type="ECO:0000313" key="1">
    <source>
        <dbReference type="EMBL" id="OEH76116.1"/>
    </source>
</evidence>
<name>A0A1D3CY46_9EIME</name>
<dbReference type="InParanoid" id="A0A1D3CY46"/>
<dbReference type="PANTHER" id="PTHR14614">
    <property type="entry name" value="HEPATOCELLULAR CARCINOMA-ASSOCIATED ANTIGEN"/>
    <property type="match status" value="1"/>
</dbReference>
<dbReference type="VEuPathDB" id="ToxoDB:LOC34623050"/>
<accession>A0A1D3CY46</accession>
<keyword evidence="2" id="KW-1185">Reference proteome</keyword>
<dbReference type="VEuPathDB" id="ToxoDB:cyc_07008"/>
<comment type="caution">
    <text evidence="1">The sequence shown here is derived from an EMBL/GenBank/DDBJ whole genome shotgun (WGS) entry which is preliminary data.</text>
</comment>
<gene>
    <name evidence="1" type="ORF">cyc_07008</name>
</gene>
<dbReference type="AlphaFoldDB" id="A0A1D3CY46"/>
<sequence>MEVELCLLELLRGGAFTVQPVGVHGEVLPSHQLHRSSGGQQQAGAARARQEALLLLPLLRRIPGVPLGSLAGGKTVTRQSLRVTMPAANCSDTTAADLWCLAAAQLLQYLLLNREALQLQQRWVLELGCGLGAPSCLCFLLGAARVCATDHDAAALSLARCNLSLSSVLNPPIGSDAASAGAADRLASAAVRALGEIRCRQYPQKKQLCVSELLDALLGNPRTSVGPLEWTDNEAAVLQQVRAAAGETPIPQAGLESRFNLILAADVLFSDKAAKALASTIKTLARTALECDTLGDFTDSPAFLCLISHEVRHAVYMHQKVMKEEADSALRSFIREFTPLGDSHGSLAQRYASKPLRPGDDSLIQTAEAAALRPDGTPQNLSSGLYVHLMEGSAPSLTEGNLPQHKKHCLSEGSVCLIAVGPNPDVLQMLPATSSFPS</sequence>
<organism evidence="1 2">
    <name type="scientific">Cyclospora cayetanensis</name>
    <dbReference type="NCBI Taxonomy" id="88456"/>
    <lineage>
        <taxon>Eukaryota</taxon>
        <taxon>Sar</taxon>
        <taxon>Alveolata</taxon>
        <taxon>Apicomplexa</taxon>
        <taxon>Conoidasida</taxon>
        <taxon>Coccidia</taxon>
        <taxon>Eucoccidiorida</taxon>
        <taxon>Eimeriorina</taxon>
        <taxon>Eimeriidae</taxon>
        <taxon>Cyclospora</taxon>
    </lineage>
</organism>
<protein>
    <recommendedName>
        <fullName evidence="3">Methyltransferase domain-containing protein</fullName>
    </recommendedName>
</protein>
<evidence type="ECO:0008006" key="3">
    <source>
        <dbReference type="Google" id="ProtNLM"/>
    </source>
</evidence>
<dbReference type="Gene3D" id="3.40.50.150">
    <property type="entry name" value="Vaccinia Virus protein VP39"/>
    <property type="match status" value="1"/>
</dbReference>
<dbReference type="Pfam" id="PF06325">
    <property type="entry name" value="PrmA"/>
    <property type="match status" value="1"/>
</dbReference>
<dbReference type="InterPro" id="IPR019410">
    <property type="entry name" value="Methyltransf_16"/>
</dbReference>
<dbReference type="EMBL" id="JROU02001534">
    <property type="protein sequence ID" value="OEH76116.1"/>
    <property type="molecule type" value="Genomic_DNA"/>
</dbReference>
<dbReference type="SUPFAM" id="SSF53335">
    <property type="entry name" value="S-adenosyl-L-methionine-dependent methyltransferases"/>
    <property type="match status" value="1"/>
</dbReference>